<feature type="binding site" evidence="5">
    <location>
        <position position="186"/>
    </location>
    <ligand>
        <name>ATP</name>
        <dbReference type="ChEBI" id="CHEBI:30616"/>
    </ligand>
</feature>
<dbReference type="EMBL" id="JACHGW010000007">
    <property type="protein sequence ID" value="MBB6053529.1"/>
    <property type="molecule type" value="Genomic_DNA"/>
</dbReference>
<dbReference type="UniPathway" id="UPA00074">
    <property type="reaction ID" value="UER00942"/>
</dbReference>
<evidence type="ECO:0000256" key="5">
    <source>
        <dbReference type="HAMAP-Rule" id="MF_01928"/>
    </source>
</evidence>
<feature type="binding site" evidence="5">
    <location>
        <position position="107"/>
    </location>
    <ligand>
        <name>ATP</name>
        <dbReference type="ChEBI" id="CHEBI:30616"/>
    </ligand>
</feature>
<feature type="binding site" evidence="5">
    <location>
        <begin position="178"/>
        <end position="181"/>
    </location>
    <ligand>
        <name>ATP</name>
        <dbReference type="ChEBI" id="CHEBI:30616"/>
    </ligand>
</feature>
<comment type="similarity">
    <text evidence="5 6">Belongs to the PurK/PurT family.</text>
</comment>
<dbReference type="PANTHER" id="PTHR11609:SF5">
    <property type="entry name" value="PHOSPHORIBOSYLAMINOIMIDAZOLE CARBOXYLASE"/>
    <property type="match status" value="1"/>
</dbReference>
<evidence type="ECO:0000313" key="9">
    <source>
        <dbReference type="Proteomes" id="UP000520814"/>
    </source>
</evidence>
<dbReference type="RefSeq" id="WP_184203620.1">
    <property type="nucleotide sequence ID" value="NZ_JACHGW010000007.1"/>
</dbReference>
<dbReference type="InterPro" id="IPR011054">
    <property type="entry name" value="Rudment_hybrid_motif"/>
</dbReference>
<dbReference type="Pfam" id="PF22660">
    <property type="entry name" value="RS_preATP-grasp-like"/>
    <property type="match status" value="1"/>
</dbReference>
<feature type="binding site" evidence="5">
    <location>
        <begin position="259"/>
        <end position="260"/>
    </location>
    <ligand>
        <name>ATP</name>
        <dbReference type="ChEBI" id="CHEBI:30616"/>
    </ligand>
</feature>
<dbReference type="GO" id="GO:0004638">
    <property type="term" value="F:phosphoribosylaminoimidazole carboxylase activity"/>
    <property type="evidence" value="ECO:0007669"/>
    <property type="project" value="InterPro"/>
</dbReference>
<dbReference type="Pfam" id="PF02222">
    <property type="entry name" value="ATP-grasp"/>
    <property type="match status" value="1"/>
</dbReference>
<comment type="pathway">
    <text evidence="5 6">Purine metabolism; IMP biosynthesis via de novo pathway; 5-amino-1-(5-phospho-D-ribosyl)imidazole-4-carboxylate from 5-amino-1-(5-phospho-D-ribosyl)imidazole (N5-CAIR route): step 1/2.</text>
</comment>
<dbReference type="InterPro" id="IPR040686">
    <property type="entry name" value="PurK_C"/>
</dbReference>
<comment type="function">
    <text evidence="6">Catalyzes the ATP-dependent conversion of 5-aminoimidazole ribonucleotide (AIR) and HCO(3)- to N5-carboxyaminoimidazole ribonucleotide (N5-CAIR).</text>
</comment>
<dbReference type="Pfam" id="PF17769">
    <property type="entry name" value="PurK_C"/>
    <property type="match status" value="1"/>
</dbReference>
<evidence type="ECO:0000256" key="3">
    <source>
        <dbReference type="ARBA" id="ARBA00022755"/>
    </source>
</evidence>
<dbReference type="InterPro" id="IPR005875">
    <property type="entry name" value="PurK"/>
</dbReference>
<evidence type="ECO:0000256" key="2">
    <source>
        <dbReference type="ARBA" id="ARBA00022741"/>
    </source>
</evidence>
<dbReference type="EC" id="6.3.4.18" evidence="5 6"/>
<comment type="subunit">
    <text evidence="5 6">Homodimer.</text>
</comment>
<comment type="catalytic activity">
    <reaction evidence="5 6">
        <text>5-amino-1-(5-phospho-beta-D-ribosyl)imidazole + hydrogencarbonate + ATP = 5-carboxyamino-1-(5-phospho-D-ribosyl)imidazole + ADP + phosphate + 2 H(+)</text>
        <dbReference type="Rhea" id="RHEA:19317"/>
        <dbReference type="ChEBI" id="CHEBI:15378"/>
        <dbReference type="ChEBI" id="CHEBI:17544"/>
        <dbReference type="ChEBI" id="CHEBI:30616"/>
        <dbReference type="ChEBI" id="CHEBI:43474"/>
        <dbReference type="ChEBI" id="CHEBI:58730"/>
        <dbReference type="ChEBI" id="CHEBI:137981"/>
        <dbReference type="ChEBI" id="CHEBI:456216"/>
        <dbReference type="EC" id="6.3.4.18"/>
    </reaction>
</comment>
<evidence type="ECO:0000259" key="7">
    <source>
        <dbReference type="PROSITE" id="PS50975"/>
    </source>
</evidence>
<dbReference type="PANTHER" id="PTHR11609">
    <property type="entry name" value="PURINE BIOSYNTHESIS PROTEIN 6/7, PUR6/7"/>
    <property type="match status" value="1"/>
</dbReference>
<dbReference type="NCBIfam" id="TIGR01161">
    <property type="entry name" value="purK"/>
    <property type="match status" value="1"/>
</dbReference>
<evidence type="ECO:0000256" key="1">
    <source>
        <dbReference type="ARBA" id="ARBA00022598"/>
    </source>
</evidence>
<dbReference type="SUPFAM" id="SSF56059">
    <property type="entry name" value="Glutathione synthetase ATP-binding domain-like"/>
    <property type="match status" value="1"/>
</dbReference>
<dbReference type="HAMAP" id="MF_01928">
    <property type="entry name" value="PurK"/>
    <property type="match status" value="1"/>
</dbReference>
<comment type="function">
    <text evidence="5">Catalyzes the ATP-dependent conversion of 5-aminoimidazole ribonucleotide (AIR) and HCO(3)(-) to N5-carboxyaminoimidazole ribonucleotide (N5-CAIR).</text>
</comment>
<keyword evidence="3 5" id="KW-0658">Purine biosynthesis</keyword>
<dbReference type="NCBIfam" id="NF004679">
    <property type="entry name" value="PRK06019.1-5"/>
    <property type="match status" value="1"/>
</dbReference>
<accession>A0A7W9SWI7</accession>
<dbReference type="InterPro" id="IPR003135">
    <property type="entry name" value="ATP-grasp_carboxylate-amine"/>
</dbReference>
<dbReference type="InterPro" id="IPR054350">
    <property type="entry name" value="PurT/PurK_preATP-grasp"/>
</dbReference>
<feature type="binding site" evidence="5">
    <location>
        <position position="143"/>
    </location>
    <ligand>
        <name>ATP</name>
        <dbReference type="ChEBI" id="CHEBI:30616"/>
    </ligand>
</feature>
<evidence type="ECO:0000256" key="6">
    <source>
        <dbReference type="RuleBase" id="RU361200"/>
    </source>
</evidence>
<dbReference type="Gene3D" id="3.40.50.20">
    <property type="match status" value="1"/>
</dbReference>
<dbReference type="GO" id="GO:0005829">
    <property type="term" value="C:cytosol"/>
    <property type="evidence" value="ECO:0007669"/>
    <property type="project" value="TreeGrafter"/>
</dbReference>
<feature type="binding site" evidence="5">
    <location>
        <position position="209"/>
    </location>
    <ligand>
        <name>ATP</name>
        <dbReference type="ChEBI" id="CHEBI:30616"/>
    </ligand>
</feature>
<dbReference type="SUPFAM" id="SSF52440">
    <property type="entry name" value="PreATP-grasp domain"/>
    <property type="match status" value="1"/>
</dbReference>
<dbReference type="Gene3D" id="3.30.470.20">
    <property type="entry name" value="ATP-grasp fold, B domain"/>
    <property type="match status" value="1"/>
</dbReference>
<keyword evidence="4 5" id="KW-0067">ATP-binding</keyword>
<dbReference type="GO" id="GO:0034028">
    <property type="term" value="F:5-(carboxyamino)imidazole ribonucleotide synthase activity"/>
    <property type="evidence" value="ECO:0007669"/>
    <property type="project" value="UniProtKB-UniRule"/>
</dbReference>
<dbReference type="GO" id="GO:0046872">
    <property type="term" value="F:metal ion binding"/>
    <property type="evidence" value="ECO:0007669"/>
    <property type="project" value="InterPro"/>
</dbReference>
<evidence type="ECO:0000313" key="8">
    <source>
        <dbReference type="EMBL" id="MBB6053529.1"/>
    </source>
</evidence>
<protein>
    <recommendedName>
        <fullName evidence="5 6">N5-carboxyaminoimidazole ribonucleotide synthase</fullName>
        <shortName evidence="5 6">N5-CAIR synthase</shortName>
        <ecNumber evidence="5 6">6.3.4.18</ecNumber>
    </recommendedName>
    <alternativeName>
        <fullName evidence="5 6">5-(carboxyamino)imidazole ribonucleotide synthetase</fullName>
    </alternativeName>
</protein>
<name>A0A7W9SWI7_ARMRO</name>
<organism evidence="8 9">
    <name type="scientific">Armatimonas rosea</name>
    <dbReference type="NCBI Taxonomy" id="685828"/>
    <lineage>
        <taxon>Bacteria</taxon>
        <taxon>Bacillati</taxon>
        <taxon>Armatimonadota</taxon>
        <taxon>Armatimonadia</taxon>
        <taxon>Armatimonadales</taxon>
        <taxon>Armatimonadaceae</taxon>
        <taxon>Armatimonas</taxon>
    </lineage>
</organism>
<dbReference type="Proteomes" id="UP000520814">
    <property type="component" value="Unassembled WGS sequence"/>
</dbReference>
<dbReference type="InterPro" id="IPR013815">
    <property type="entry name" value="ATP_grasp_subdomain_1"/>
</dbReference>
<dbReference type="GO" id="GO:0005524">
    <property type="term" value="F:ATP binding"/>
    <property type="evidence" value="ECO:0007669"/>
    <property type="project" value="UniProtKB-UniRule"/>
</dbReference>
<dbReference type="InterPro" id="IPR011761">
    <property type="entry name" value="ATP-grasp"/>
</dbReference>
<gene>
    <name evidence="5 6" type="primary">purK</name>
    <name evidence="8" type="ORF">HNQ39_005364</name>
</gene>
<dbReference type="FunFam" id="3.30.470.20:FF:000029">
    <property type="entry name" value="N5-carboxyaminoimidazole ribonucleotide synthase"/>
    <property type="match status" value="1"/>
</dbReference>
<proteinExistence type="inferred from homology"/>
<feature type="domain" description="ATP-grasp" evidence="7">
    <location>
        <begin position="111"/>
        <end position="289"/>
    </location>
</feature>
<dbReference type="SUPFAM" id="SSF51246">
    <property type="entry name" value="Rudiment single hybrid motif"/>
    <property type="match status" value="1"/>
</dbReference>
<reference evidence="8 9" key="1">
    <citation type="submission" date="2020-08" db="EMBL/GenBank/DDBJ databases">
        <title>Genomic Encyclopedia of Type Strains, Phase IV (KMG-IV): sequencing the most valuable type-strain genomes for metagenomic binning, comparative biology and taxonomic classification.</title>
        <authorList>
            <person name="Goeker M."/>
        </authorList>
    </citation>
    <scope>NUCLEOTIDE SEQUENCE [LARGE SCALE GENOMIC DNA]</scope>
    <source>
        <strain evidence="8 9">DSM 23562</strain>
    </source>
</reference>
<evidence type="ECO:0000256" key="4">
    <source>
        <dbReference type="ARBA" id="ARBA00022840"/>
    </source>
</evidence>
<dbReference type="InterPro" id="IPR016185">
    <property type="entry name" value="PreATP-grasp_dom_sf"/>
</dbReference>
<dbReference type="PROSITE" id="PS50975">
    <property type="entry name" value="ATP_GRASP"/>
    <property type="match status" value="1"/>
</dbReference>
<keyword evidence="2 5" id="KW-0547">Nucleotide-binding</keyword>
<dbReference type="NCBIfam" id="NF004676">
    <property type="entry name" value="PRK06019.1-2"/>
    <property type="match status" value="1"/>
</dbReference>
<dbReference type="AlphaFoldDB" id="A0A7W9SWI7"/>
<comment type="caution">
    <text evidence="8">The sequence shown here is derived from an EMBL/GenBank/DDBJ whole genome shotgun (WGS) entry which is preliminary data.</text>
</comment>
<sequence>MTHLNPGATIGVLGSGQLGRMMAMAASRLGYRVACFSPDSTPTPCAQVGAREVTGSYDDLEAVAAFAQSVDVVTFEFENVSAAAAETAARYAPVRPGGHVLHTTQNRLREKSFLQKIGVPTTAFKAVLSPSDCDDFSYPAILKTAGFGYDGKGQRKVAGAEDAKAAFLALGEQPCILEALVDFAYEASVVAARGLDGSFVAYPAVRNDHVNHILDLTTAPGTTTTGAEELARQILEALDVVGVLCVELFVTHEGALLVNELAPRPHNSGHWSIEGADTSQFEQQVRAVCGLPLGSTVLRAPGVAMANLLGDIWPENGVSEPNWSAALALPGVHLHLYGKAQARIGRKMGHLTALGQTPDEAVARVLQARSVL</sequence>
<dbReference type="Gene3D" id="3.30.1490.20">
    <property type="entry name" value="ATP-grasp fold, A domain"/>
    <property type="match status" value="1"/>
</dbReference>
<keyword evidence="1 5" id="KW-0436">Ligase</keyword>
<keyword evidence="9" id="KW-1185">Reference proteome</keyword>
<dbReference type="GO" id="GO:0006189">
    <property type="term" value="P:'de novo' IMP biosynthetic process"/>
    <property type="evidence" value="ECO:0007669"/>
    <property type="project" value="UniProtKB-UniRule"/>
</dbReference>
<feature type="binding site" evidence="5">
    <location>
        <begin position="148"/>
        <end position="154"/>
    </location>
    <ligand>
        <name>ATP</name>
        <dbReference type="ChEBI" id="CHEBI:30616"/>
    </ligand>
</feature>